<proteinExistence type="predicted"/>
<organism evidence="1 2">
    <name type="scientific">Trematosphaeria pertusa</name>
    <dbReference type="NCBI Taxonomy" id="390896"/>
    <lineage>
        <taxon>Eukaryota</taxon>
        <taxon>Fungi</taxon>
        <taxon>Dikarya</taxon>
        <taxon>Ascomycota</taxon>
        <taxon>Pezizomycotina</taxon>
        <taxon>Dothideomycetes</taxon>
        <taxon>Pleosporomycetidae</taxon>
        <taxon>Pleosporales</taxon>
        <taxon>Massarineae</taxon>
        <taxon>Trematosphaeriaceae</taxon>
        <taxon>Trematosphaeria</taxon>
    </lineage>
</organism>
<dbReference type="Proteomes" id="UP000800094">
    <property type="component" value="Unassembled WGS sequence"/>
</dbReference>
<keyword evidence="2" id="KW-1185">Reference proteome</keyword>
<sequence length="150" mass="15510">MTGVAHFAGAGRILLAHYSCIRARNHALGVGMPPFVKRLGLAARCTGTFPLPAVSSAAGRRARGSGPSPAAAVAATFVRSPSRPNATPRGQLLLCVSRNDGRPAVAGMRNLGDYGCARPLSASSMGDGCTTCGEASHMMNGLTWEWARKC</sequence>
<name>A0A6A6HR16_9PLEO</name>
<evidence type="ECO:0000313" key="2">
    <source>
        <dbReference type="Proteomes" id="UP000800094"/>
    </source>
</evidence>
<dbReference type="RefSeq" id="XP_033675323.1">
    <property type="nucleotide sequence ID" value="XM_033834734.1"/>
</dbReference>
<accession>A0A6A6HR16</accession>
<protein>
    <submittedName>
        <fullName evidence="1">Uncharacterized protein</fullName>
    </submittedName>
</protein>
<dbReference type="AlphaFoldDB" id="A0A6A6HR16"/>
<gene>
    <name evidence="1" type="ORF">BU26DRAFT_589550</name>
</gene>
<dbReference type="EMBL" id="ML987220">
    <property type="protein sequence ID" value="KAF2240319.1"/>
    <property type="molecule type" value="Genomic_DNA"/>
</dbReference>
<evidence type="ECO:0000313" key="1">
    <source>
        <dbReference type="EMBL" id="KAF2240319.1"/>
    </source>
</evidence>
<reference evidence="1" key="1">
    <citation type="journal article" date="2020" name="Stud. Mycol.">
        <title>101 Dothideomycetes genomes: a test case for predicting lifestyles and emergence of pathogens.</title>
        <authorList>
            <person name="Haridas S."/>
            <person name="Albert R."/>
            <person name="Binder M."/>
            <person name="Bloem J."/>
            <person name="Labutti K."/>
            <person name="Salamov A."/>
            <person name="Andreopoulos B."/>
            <person name="Baker S."/>
            <person name="Barry K."/>
            <person name="Bills G."/>
            <person name="Bluhm B."/>
            <person name="Cannon C."/>
            <person name="Castanera R."/>
            <person name="Culley D."/>
            <person name="Daum C."/>
            <person name="Ezra D."/>
            <person name="Gonzalez J."/>
            <person name="Henrissat B."/>
            <person name="Kuo A."/>
            <person name="Liang C."/>
            <person name="Lipzen A."/>
            <person name="Lutzoni F."/>
            <person name="Magnuson J."/>
            <person name="Mondo S."/>
            <person name="Nolan M."/>
            <person name="Ohm R."/>
            <person name="Pangilinan J."/>
            <person name="Park H.-J."/>
            <person name="Ramirez L."/>
            <person name="Alfaro M."/>
            <person name="Sun H."/>
            <person name="Tritt A."/>
            <person name="Yoshinaga Y."/>
            <person name="Zwiers L.-H."/>
            <person name="Turgeon B."/>
            <person name="Goodwin S."/>
            <person name="Spatafora J."/>
            <person name="Crous P."/>
            <person name="Grigoriev I."/>
        </authorList>
    </citation>
    <scope>NUCLEOTIDE SEQUENCE</scope>
    <source>
        <strain evidence="1">CBS 122368</strain>
    </source>
</reference>
<dbReference type="GeneID" id="54588064"/>